<dbReference type="InterPro" id="IPR017896">
    <property type="entry name" value="4Fe4S_Fe-S-bd"/>
</dbReference>
<dbReference type="GO" id="GO:0046872">
    <property type="term" value="F:metal ion binding"/>
    <property type="evidence" value="ECO:0007669"/>
    <property type="project" value="UniProtKB-KW"/>
</dbReference>
<dbReference type="AlphaFoldDB" id="C8PHS2"/>
<organism evidence="5 6">
    <name type="scientific">Campylobacter gracilis RM3268</name>
    <dbReference type="NCBI Taxonomy" id="553220"/>
    <lineage>
        <taxon>Bacteria</taxon>
        <taxon>Pseudomonadati</taxon>
        <taxon>Campylobacterota</taxon>
        <taxon>Epsilonproteobacteria</taxon>
        <taxon>Campylobacterales</taxon>
        <taxon>Campylobacteraceae</taxon>
        <taxon>Campylobacter</taxon>
    </lineage>
</organism>
<reference evidence="5 6" key="1">
    <citation type="submission" date="2009-07" db="EMBL/GenBank/DDBJ databases">
        <authorList>
            <person name="Madupu R."/>
            <person name="Sebastian Y."/>
            <person name="Durkin A.S."/>
            <person name="Torralba M."/>
            <person name="Methe B."/>
            <person name="Sutton G.G."/>
            <person name="Strausberg R.L."/>
            <person name="Nelson K.E."/>
        </authorList>
    </citation>
    <scope>NUCLEOTIDE SEQUENCE [LARGE SCALE GENOMIC DNA]</scope>
    <source>
        <strain evidence="5 6">RM3268</strain>
    </source>
</reference>
<dbReference type="RefSeq" id="WP_005871264.1">
    <property type="nucleotide sequence ID" value="NZ_ACYG01000024.1"/>
</dbReference>
<evidence type="ECO:0000256" key="1">
    <source>
        <dbReference type="ARBA" id="ARBA00022723"/>
    </source>
</evidence>
<dbReference type="InterPro" id="IPR047927">
    <property type="entry name" value="YfhL-like"/>
</dbReference>
<evidence type="ECO:0000256" key="2">
    <source>
        <dbReference type="ARBA" id="ARBA00023004"/>
    </source>
</evidence>
<dbReference type="eggNOG" id="COG2768">
    <property type="taxonomic scope" value="Bacteria"/>
</dbReference>
<keyword evidence="1" id="KW-0479">Metal-binding</keyword>
<feature type="domain" description="4Fe-4S ferredoxin-type" evidence="4">
    <location>
        <begin position="1"/>
        <end position="29"/>
    </location>
</feature>
<dbReference type="STRING" id="824.CGRAC_1831"/>
<dbReference type="PROSITE" id="PS51379">
    <property type="entry name" value="4FE4S_FER_2"/>
    <property type="match status" value="1"/>
</dbReference>
<keyword evidence="6" id="KW-1185">Reference proteome</keyword>
<evidence type="ECO:0000313" key="6">
    <source>
        <dbReference type="Proteomes" id="UP000005709"/>
    </source>
</evidence>
<gene>
    <name evidence="5" type="ORF">CAMGR0001_0518</name>
</gene>
<evidence type="ECO:0000313" key="5">
    <source>
        <dbReference type="EMBL" id="EEV17686.1"/>
    </source>
</evidence>
<proteinExistence type="predicted"/>
<dbReference type="GO" id="GO:0051536">
    <property type="term" value="F:iron-sulfur cluster binding"/>
    <property type="evidence" value="ECO:0007669"/>
    <property type="project" value="UniProtKB-KW"/>
</dbReference>
<dbReference type="InterPro" id="IPR017900">
    <property type="entry name" value="4Fe4S_Fe_S_CS"/>
</dbReference>
<sequence length="81" mass="9218">MSLLITKECISCDACREECPNEAIFEDEPIYIIDADRCCECVDDYSEPACIVVCPVECIITDPDNIETADELKYKHVHMEI</sequence>
<keyword evidence="3" id="KW-0411">Iron-sulfur</keyword>
<evidence type="ECO:0000256" key="3">
    <source>
        <dbReference type="ARBA" id="ARBA00023014"/>
    </source>
</evidence>
<keyword evidence="2" id="KW-0408">Iron</keyword>
<comment type="caution">
    <text evidence="5">The sequence shown here is derived from an EMBL/GenBank/DDBJ whole genome shotgun (WGS) entry which is preliminary data.</text>
</comment>
<dbReference type="EMBL" id="ACYG01000024">
    <property type="protein sequence ID" value="EEV17686.1"/>
    <property type="molecule type" value="Genomic_DNA"/>
</dbReference>
<dbReference type="SUPFAM" id="SSF54862">
    <property type="entry name" value="4Fe-4S ferredoxins"/>
    <property type="match status" value="1"/>
</dbReference>
<dbReference type="PROSITE" id="PS00198">
    <property type="entry name" value="4FE4S_FER_1"/>
    <property type="match status" value="1"/>
</dbReference>
<dbReference type="Proteomes" id="UP000005709">
    <property type="component" value="Unassembled WGS sequence"/>
</dbReference>
<evidence type="ECO:0000259" key="4">
    <source>
        <dbReference type="PROSITE" id="PS51379"/>
    </source>
</evidence>
<dbReference type="Pfam" id="PF00037">
    <property type="entry name" value="Fer4"/>
    <property type="match status" value="1"/>
</dbReference>
<protein>
    <submittedName>
        <fullName evidence="5">4Fe-4S binding domain protein</fullName>
    </submittedName>
</protein>
<dbReference type="NCBIfam" id="NF033683">
    <property type="entry name" value="di_4Fe-4S_YfhL"/>
    <property type="match status" value="1"/>
</dbReference>
<dbReference type="Gene3D" id="3.30.70.20">
    <property type="match status" value="1"/>
</dbReference>
<name>C8PHS2_9BACT</name>
<accession>C8PHS2</accession>
<dbReference type="OrthoDB" id="9803397at2"/>